<dbReference type="RefSeq" id="WP_168545600.1">
    <property type="nucleotide sequence ID" value="NZ_BAAAKS010000007.1"/>
</dbReference>
<proteinExistence type="predicted"/>
<keyword evidence="1" id="KW-0472">Membrane</keyword>
<evidence type="ECO:0000259" key="2">
    <source>
        <dbReference type="Pfam" id="PF21537"/>
    </source>
</evidence>
<name>A0A846X1W5_9ACTN</name>
<reference evidence="3 4" key="1">
    <citation type="submission" date="2020-04" db="EMBL/GenBank/DDBJ databases">
        <title>MicrobeNet Type strains.</title>
        <authorList>
            <person name="Nicholson A.C."/>
        </authorList>
    </citation>
    <scope>NUCLEOTIDE SEQUENCE [LARGE SCALE GENOMIC DNA]</scope>
    <source>
        <strain evidence="3 4">DSM 44113</strain>
    </source>
</reference>
<dbReference type="InterPro" id="IPR048447">
    <property type="entry name" value="DUF1980_C"/>
</dbReference>
<evidence type="ECO:0000313" key="3">
    <source>
        <dbReference type="EMBL" id="NKY18566.1"/>
    </source>
</evidence>
<dbReference type="Pfam" id="PF21537">
    <property type="entry name" value="DUF1980_C"/>
    <property type="match status" value="1"/>
</dbReference>
<dbReference type="NCBIfam" id="TIGR03943">
    <property type="entry name" value="TIGR03943 family putative permease subunit"/>
    <property type="match status" value="1"/>
</dbReference>
<feature type="domain" description="DUF1980" evidence="2">
    <location>
        <begin position="167"/>
        <end position="238"/>
    </location>
</feature>
<keyword evidence="1" id="KW-0812">Transmembrane</keyword>
<sequence length="240" mass="25657">MNRPARNLLLLLFGSAVAIATATGTYLNYVRPVMFWFLAASAVVVVVLAVGGMAADIAEVRADEEDEEFDDAHGHGHGSGRIGWVLLVPVLLLLFCAPPALDPGTAQRTVVVAATTDEPGRAYPPLPPGDAPRIALNDFQNRAVSDTAGTLDRDVTMTAYVTHIDGRPFLTRIMIWCCVADARPIEIEIEGAPALPPDGTWVTAVARLVPGTATRARHYRPIVRLVSAHPVPPPSPPYDS</sequence>
<keyword evidence="1" id="KW-1133">Transmembrane helix</keyword>
<keyword evidence="4" id="KW-1185">Reference proteome</keyword>
<dbReference type="Proteomes" id="UP000582646">
    <property type="component" value="Unassembled WGS sequence"/>
</dbReference>
<comment type="caution">
    <text evidence="3">The sequence shown here is derived from an EMBL/GenBank/DDBJ whole genome shotgun (WGS) entry which is preliminary data.</text>
</comment>
<protein>
    <submittedName>
        <fullName evidence="3">TIGR03943 family protein</fullName>
    </submittedName>
</protein>
<dbReference type="InterPro" id="IPR015402">
    <property type="entry name" value="DUF1980"/>
</dbReference>
<gene>
    <name evidence="3" type="ORF">HF999_09305</name>
</gene>
<organism evidence="3 4">
    <name type="scientific">Tsukamurella spumae</name>
    <dbReference type="NCBI Taxonomy" id="44753"/>
    <lineage>
        <taxon>Bacteria</taxon>
        <taxon>Bacillati</taxon>
        <taxon>Actinomycetota</taxon>
        <taxon>Actinomycetes</taxon>
        <taxon>Mycobacteriales</taxon>
        <taxon>Tsukamurellaceae</taxon>
        <taxon>Tsukamurella</taxon>
    </lineage>
</organism>
<evidence type="ECO:0000256" key="1">
    <source>
        <dbReference type="SAM" id="Phobius"/>
    </source>
</evidence>
<evidence type="ECO:0000313" key="4">
    <source>
        <dbReference type="Proteomes" id="UP000582646"/>
    </source>
</evidence>
<dbReference type="EMBL" id="JAAXOQ010000010">
    <property type="protein sequence ID" value="NKY18566.1"/>
    <property type="molecule type" value="Genomic_DNA"/>
</dbReference>
<accession>A0A846X1W5</accession>
<dbReference type="AlphaFoldDB" id="A0A846X1W5"/>
<feature type="transmembrane region" description="Helical" evidence="1">
    <location>
        <begin position="34"/>
        <end position="55"/>
    </location>
</feature>
<feature type="transmembrane region" description="Helical" evidence="1">
    <location>
        <begin position="82"/>
        <end position="101"/>
    </location>
</feature>